<dbReference type="PANTHER" id="PTHR18895:SF74">
    <property type="entry name" value="MTRF1L RELEASE FACTOR GLUTAMINE METHYLTRANSFERASE"/>
    <property type="match status" value="1"/>
</dbReference>
<dbReference type="CDD" id="cd02440">
    <property type="entry name" value="AdoMet_MTases"/>
    <property type="match status" value="1"/>
</dbReference>
<accession>A0ABP7KGN7</accession>
<dbReference type="GO" id="GO:0008168">
    <property type="term" value="F:methyltransferase activity"/>
    <property type="evidence" value="ECO:0007669"/>
    <property type="project" value="UniProtKB-KW"/>
</dbReference>
<sequence>MTSTSPVSVPPAFVDQVSWLEGGQQRTALWRSDGGWPAPTTVVIADDAMTADAAYRLVSAGTALLWRGDFSNARQLLSALGRRIDKRNRPTRTDLATAFRTYRADAATRARLLGLILVPLDADYTVPLRRAPAVREACLEVFGPADNSARGPSLIALRELLGVIGAHEWRREGVPVAALGARIHPHYGVFSPVRGEYLDLVAQAPLPAAATAPGGVAFDIGAGTGVLSAILAQRGVTRVIGTDLDPRALACATENITRLGLAEQVEVVRADLFAPGVADLIVCNPPWIPAPATTSTDHAVYDPDSRMLRGFLAGLAEHLSPGGEGWLIISDIAERLGLRSRGELLDLIEDAGLTVVARLDTRPTHPKAVDTTDPLHAARAAEVTSLWRLAAA</sequence>
<feature type="domain" description="Methyltransferase small" evidence="1">
    <location>
        <begin position="182"/>
        <end position="330"/>
    </location>
</feature>
<dbReference type="EMBL" id="BAABCN010000004">
    <property type="protein sequence ID" value="GAA3876815.1"/>
    <property type="molecule type" value="Genomic_DNA"/>
</dbReference>
<name>A0ABP7KGN7_9MICO</name>
<comment type="caution">
    <text evidence="2">The sequence shown here is derived from an EMBL/GenBank/DDBJ whole genome shotgun (WGS) entry which is preliminary data.</text>
</comment>
<dbReference type="InterPro" id="IPR050320">
    <property type="entry name" value="N5-glutamine_MTase"/>
</dbReference>
<dbReference type="InterPro" id="IPR029063">
    <property type="entry name" value="SAM-dependent_MTases_sf"/>
</dbReference>
<dbReference type="SUPFAM" id="SSF53335">
    <property type="entry name" value="S-adenosyl-L-methionine-dependent methyltransferases"/>
    <property type="match status" value="1"/>
</dbReference>
<dbReference type="Gene3D" id="3.40.50.150">
    <property type="entry name" value="Vaccinia Virus protein VP39"/>
    <property type="match status" value="1"/>
</dbReference>
<evidence type="ECO:0000259" key="1">
    <source>
        <dbReference type="Pfam" id="PF05175"/>
    </source>
</evidence>
<gene>
    <name evidence="2" type="ORF">GCM10022381_19200</name>
</gene>
<protein>
    <submittedName>
        <fullName evidence="2">Class I SAM-dependent methyltransferase</fullName>
    </submittedName>
</protein>
<keyword evidence="2" id="KW-0489">Methyltransferase</keyword>
<dbReference type="Proteomes" id="UP001501803">
    <property type="component" value="Unassembled WGS sequence"/>
</dbReference>
<proteinExistence type="predicted"/>
<evidence type="ECO:0000313" key="2">
    <source>
        <dbReference type="EMBL" id="GAA3876815.1"/>
    </source>
</evidence>
<dbReference type="RefSeq" id="WP_345065462.1">
    <property type="nucleotide sequence ID" value="NZ_BAABCN010000004.1"/>
</dbReference>
<dbReference type="InterPro" id="IPR002052">
    <property type="entry name" value="DNA_methylase_N6_adenine_CS"/>
</dbReference>
<keyword evidence="3" id="KW-1185">Reference proteome</keyword>
<dbReference type="GO" id="GO:0032259">
    <property type="term" value="P:methylation"/>
    <property type="evidence" value="ECO:0007669"/>
    <property type="project" value="UniProtKB-KW"/>
</dbReference>
<keyword evidence="2" id="KW-0808">Transferase</keyword>
<reference evidence="3" key="1">
    <citation type="journal article" date="2019" name="Int. J. Syst. Evol. Microbiol.">
        <title>The Global Catalogue of Microorganisms (GCM) 10K type strain sequencing project: providing services to taxonomists for standard genome sequencing and annotation.</title>
        <authorList>
            <consortium name="The Broad Institute Genomics Platform"/>
            <consortium name="The Broad Institute Genome Sequencing Center for Infectious Disease"/>
            <person name="Wu L."/>
            <person name="Ma J."/>
        </authorList>
    </citation>
    <scope>NUCLEOTIDE SEQUENCE [LARGE SCALE GENOMIC DNA]</scope>
    <source>
        <strain evidence="3">JCM 17021</strain>
    </source>
</reference>
<dbReference type="InterPro" id="IPR007848">
    <property type="entry name" value="Small_mtfrase_dom"/>
</dbReference>
<dbReference type="PROSITE" id="PS00092">
    <property type="entry name" value="N6_MTASE"/>
    <property type="match status" value="1"/>
</dbReference>
<evidence type="ECO:0000313" key="3">
    <source>
        <dbReference type="Proteomes" id="UP001501803"/>
    </source>
</evidence>
<dbReference type="PANTHER" id="PTHR18895">
    <property type="entry name" value="HEMK METHYLTRANSFERASE"/>
    <property type="match status" value="1"/>
</dbReference>
<dbReference type="Pfam" id="PF05175">
    <property type="entry name" value="MTS"/>
    <property type="match status" value="1"/>
</dbReference>
<organism evidence="2 3">
    <name type="scientific">Leifsonia kafniensis</name>
    <dbReference type="NCBI Taxonomy" id="475957"/>
    <lineage>
        <taxon>Bacteria</taxon>
        <taxon>Bacillati</taxon>
        <taxon>Actinomycetota</taxon>
        <taxon>Actinomycetes</taxon>
        <taxon>Micrococcales</taxon>
        <taxon>Microbacteriaceae</taxon>
        <taxon>Leifsonia</taxon>
    </lineage>
</organism>